<sequence>MSDDEIFIQNLYIGWTLNIASGHDCLTTHINTNKDRLIGERSQHDVFEVEDDVSDVLGNTSNGVKLVEGLFELHRRNGGSGDGGQQHAAKRVTYGVAEAGFERTDRKTLTVIFWFADCFDCGALDDEHLSLPFVGVVELLRVKLNDELFTYWYIYVLAGWFIANSDLLATICAFEPTH</sequence>
<gene>
    <name evidence="1" type="ORF">UFOPK3889_00430</name>
</gene>
<dbReference type="AlphaFoldDB" id="A0A6J7LLX9"/>
<protein>
    <submittedName>
        <fullName evidence="1">Unannotated protein</fullName>
    </submittedName>
</protein>
<proteinExistence type="predicted"/>
<name>A0A6J7LLX9_9ZZZZ</name>
<organism evidence="1">
    <name type="scientific">freshwater metagenome</name>
    <dbReference type="NCBI Taxonomy" id="449393"/>
    <lineage>
        <taxon>unclassified sequences</taxon>
        <taxon>metagenomes</taxon>
        <taxon>ecological metagenomes</taxon>
    </lineage>
</organism>
<reference evidence="1" key="1">
    <citation type="submission" date="2020-05" db="EMBL/GenBank/DDBJ databases">
        <authorList>
            <person name="Chiriac C."/>
            <person name="Salcher M."/>
            <person name="Ghai R."/>
            <person name="Kavagutti S V."/>
        </authorList>
    </citation>
    <scope>NUCLEOTIDE SEQUENCE</scope>
</reference>
<evidence type="ECO:0000313" key="1">
    <source>
        <dbReference type="EMBL" id="CAB4969217.1"/>
    </source>
</evidence>
<dbReference type="EMBL" id="CAFBNZ010000055">
    <property type="protein sequence ID" value="CAB4969217.1"/>
    <property type="molecule type" value="Genomic_DNA"/>
</dbReference>
<accession>A0A6J7LLX9</accession>